<protein>
    <submittedName>
        <fullName evidence="2">Uncharacterized protein</fullName>
    </submittedName>
</protein>
<dbReference type="InterPro" id="IPR011256">
    <property type="entry name" value="Reg_factor_effector_dom_sf"/>
</dbReference>
<dbReference type="PATRIC" id="fig|1365257.3.peg.1168"/>
<comment type="caution">
    <text evidence="2">The sequence shown here is derived from an EMBL/GenBank/DDBJ whole genome shotgun (WGS) entry which is preliminary data.</text>
</comment>
<sequence>MKLAGSILLSSAIVFTVWGVALLQPTPARAISVTTPAKASEQPKSTTDKVRAEPQSKTNQNDTKQLETLMIEGNTATLATAQVEQLWRELSNNKRLNQKLLRNPSAIYVYYRDFSANYDSATVTVGYSSTDLSQAKTATTIASATYDSLLEKKKYTPSQLSSAWQEIDYRRNLERVIEIHYLSENSEVLATEVLVKYKEL</sequence>
<name>A0A162B9R1_9GAMM</name>
<evidence type="ECO:0000256" key="1">
    <source>
        <dbReference type="SAM" id="MobiDB-lite"/>
    </source>
</evidence>
<feature type="region of interest" description="Disordered" evidence="1">
    <location>
        <begin position="32"/>
        <end position="63"/>
    </location>
</feature>
<evidence type="ECO:0000313" key="2">
    <source>
        <dbReference type="EMBL" id="KZN68740.1"/>
    </source>
</evidence>
<reference evidence="2 3" key="1">
    <citation type="submission" date="2013-07" db="EMBL/GenBank/DDBJ databases">
        <title>Comparative Genomic and Metabolomic Analysis of Twelve Strains of Pseudoalteromonas luteoviolacea.</title>
        <authorList>
            <person name="Vynne N.G."/>
            <person name="Mansson M."/>
            <person name="Gram L."/>
        </authorList>
    </citation>
    <scope>NUCLEOTIDE SEQUENCE [LARGE SCALE GENOMIC DNA]</scope>
    <source>
        <strain evidence="2 3">S4060-1</strain>
    </source>
</reference>
<gene>
    <name evidence="2" type="ORF">N478_13835</name>
</gene>
<evidence type="ECO:0000313" key="3">
    <source>
        <dbReference type="Proteomes" id="UP000076661"/>
    </source>
</evidence>
<feature type="compositionally biased region" description="Polar residues" evidence="1">
    <location>
        <begin position="32"/>
        <end position="45"/>
    </location>
</feature>
<dbReference type="AlphaFoldDB" id="A0A162B9R1"/>
<dbReference type="Gene3D" id="3.20.80.10">
    <property type="entry name" value="Regulatory factor, effector binding domain"/>
    <property type="match status" value="1"/>
</dbReference>
<accession>A0A162B9R1</accession>
<proteinExistence type="predicted"/>
<organism evidence="2 3">
    <name type="scientific">Pseudoalteromonas luteoviolacea S4060-1</name>
    <dbReference type="NCBI Taxonomy" id="1365257"/>
    <lineage>
        <taxon>Bacteria</taxon>
        <taxon>Pseudomonadati</taxon>
        <taxon>Pseudomonadota</taxon>
        <taxon>Gammaproteobacteria</taxon>
        <taxon>Alteromonadales</taxon>
        <taxon>Pseudoalteromonadaceae</taxon>
        <taxon>Pseudoalteromonas</taxon>
    </lineage>
</organism>
<dbReference type="EMBL" id="AUXX01000008">
    <property type="protein sequence ID" value="KZN68740.1"/>
    <property type="molecule type" value="Genomic_DNA"/>
</dbReference>
<dbReference type="RefSeq" id="WP_063380329.1">
    <property type="nucleotide sequence ID" value="NZ_AUXX01000008.1"/>
</dbReference>
<dbReference type="Proteomes" id="UP000076661">
    <property type="component" value="Unassembled WGS sequence"/>
</dbReference>